<evidence type="ECO:0000313" key="3">
    <source>
        <dbReference type="Proteomes" id="UP001456524"/>
    </source>
</evidence>
<proteinExistence type="predicted"/>
<feature type="compositionally biased region" description="Basic and acidic residues" evidence="1">
    <location>
        <begin position="122"/>
        <end position="136"/>
    </location>
</feature>
<keyword evidence="3" id="KW-1185">Reference proteome</keyword>
<gene>
    <name evidence="2" type="ORF">IWX90DRAFT_413717</name>
</gene>
<evidence type="ECO:0000256" key="1">
    <source>
        <dbReference type="SAM" id="MobiDB-lite"/>
    </source>
</evidence>
<evidence type="ECO:0000313" key="2">
    <source>
        <dbReference type="EMBL" id="KAK8169266.1"/>
    </source>
</evidence>
<organism evidence="2 3">
    <name type="scientific">Phyllosticta citrichinensis</name>
    <dbReference type="NCBI Taxonomy" id="1130410"/>
    <lineage>
        <taxon>Eukaryota</taxon>
        <taxon>Fungi</taxon>
        <taxon>Dikarya</taxon>
        <taxon>Ascomycota</taxon>
        <taxon>Pezizomycotina</taxon>
        <taxon>Dothideomycetes</taxon>
        <taxon>Dothideomycetes incertae sedis</taxon>
        <taxon>Botryosphaeriales</taxon>
        <taxon>Phyllostictaceae</taxon>
        <taxon>Phyllosticta</taxon>
    </lineage>
</organism>
<sequence>MELLTMIQLDETAFSSKAPKDRKNFLKRYAIMDGVSAASCPPHVHGLIQRCSSSLKGIKPQIPLARVFMHRYCEDSGRVEFTPNELKKILEKTIMYEEDNDTNKIGEGPWGPVKGTLFSMSKPDKDQLRDRAQTLR</sequence>
<dbReference type="Proteomes" id="UP001456524">
    <property type="component" value="Unassembled WGS sequence"/>
</dbReference>
<protein>
    <submittedName>
        <fullName evidence="2">Uncharacterized protein</fullName>
    </submittedName>
</protein>
<comment type="caution">
    <text evidence="2">The sequence shown here is derived from an EMBL/GenBank/DDBJ whole genome shotgun (WGS) entry which is preliminary data.</text>
</comment>
<reference evidence="2 3" key="1">
    <citation type="journal article" date="2022" name="G3 (Bethesda)">
        <title>Enemy or ally: a genomic approach to elucidate the lifestyle of Phyllosticta citrichinaensis.</title>
        <authorList>
            <person name="Buijs V.A."/>
            <person name="Groenewald J.Z."/>
            <person name="Haridas S."/>
            <person name="LaButti K.M."/>
            <person name="Lipzen A."/>
            <person name="Martin F.M."/>
            <person name="Barry K."/>
            <person name="Grigoriev I.V."/>
            <person name="Crous P.W."/>
            <person name="Seidl M.F."/>
        </authorList>
    </citation>
    <scope>NUCLEOTIDE SEQUENCE [LARGE SCALE GENOMIC DNA]</scope>
    <source>
        <strain evidence="2 3">CBS 129764</strain>
    </source>
</reference>
<dbReference type="EMBL" id="JBBWUH010000004">
    <property type="protein sequence ID" value="KAK8169266.1"/>
    <property type="molecule type" value="Genomic_DNA"/>
</dbReference>
<feature type="region of interest" description="Disordered" evidence="1">
    <location>
        <begin position="116"/>
        <end position="136"/>
    </location>
</feature>
<accession>A0ABR1XV47</accession>
<name>A0ABR1XV47_9PEZI</name>